<dbReference type="Gene3D" id="2.40.40.20">
    <property type="match status" value="1"/>
</dbReference>
<dbReference type="Proteomes" id="UP000556026">
    <property type="component" value="Unassembled WGS sequence"/>
</dbReference>
<dbReference type="Gene3D" id="3.40.50.740">
    <property type="match status" value="1"/>
</dbReference>
<dbReference type="PANTHER" id="PTHR43598:SF5">
    <property type="entry name" value="DMSO REDUCTASE CHAIN A"/>
    <property type="match status" value="1"/>
</dbReference>
<dbReference type="GO" id="GO:0046872">
    <property type="term" value="F:metal ion binding"/>
    <property type="evidence" value="ECO:0007669"/>
    <property type="project" value="UniProtKB-KW"/>
</dbReference>
<dbReference type="PANTHER" id="PTHR43598">
    <property type="entry name" value="TUNGSTEN-CONTAINING FORMYLMETHANOFURAN DEHYDROGENASE 2 SUBUNIT B"/>
    <property type="match status" value="1"/>
</dbReference>
<dbReference type="Pfam" id="PF00384">
    <property type="entry name" value="Molybdopterin"/>
    <property type="match status" value="1"/>
</dbReference>
<dbReference type="GO" id="GO:0051539">
    <property type="term" value="F:4 iron, 4 sulfur cluster binding"/>
    <property type="evidence" value="ECO:0007669"/>
    <property type="project" value="UniProtKB-KW"/>
</dbReference>
<dbReference type="CDD" id="cd10551">
    <property type="entry name" value="PsrB"/>
    <property type="match status" value="1"/>
</dbReference>
<feature type="domain" description="4Fe-4S ferredoxin-type" evidence="9">
    <location>
        <begin position="740"/>
        <end position="770"/>
    </location>
</feature>
<dbReference type="GO" id="GO:0030313">
    <property type="term" value="C:cell envelope"/>
    <property type="evidence" value="ECO:0007669"/>
    <property type="project" value="UniProtKB-SubCell"/>
</dbReference>
<dbReference type="GO" id="GO:0043546">
    <property type="term" value="F:molybdopterin cofactor binding"/>
    <property type="evidence" value="ECO:0007669"/>
    <property type="project" value="InterPro"/>
</dbReference>
<evidence type="ECO:0000256" key="4">
    <source>
        <dbReference type="ARBA" id="ARBA00022485"/>
    </source>
</evidence>
<evidence type="ECO:0000256" key="1">
    <source>
        <dbReference type="ARBA" id="ARBA00001966"/>
    </source>
</evidence>
<dbReference type="Gene3D" id="3.30.2070.10">
    <property type="entry name" value="Formate dehydrogenase/DMSO reductase"/>
    <property type="match status" value="1"/>
</dbReference>
<evidence type="ECO:0000259" key="9">
    <source>
        <dbReference type="PROSITE" id="PS51379"/>
    </source>
</evidence>
<proteinExistence type="inferred from homology"/>
<dbReference type="RefSeq" id="WP_183353724.1">
    <property type="nucleotide sequence ID" value="NZ_BLXX01000002.1"/>
</dbReference>
<keyword evidence="7" id="KW-0408">Iron</keyword>
<sequence>MPDISRRTFLWLTGGSSIAIATNPPRKMVIKLIPHVTPLENVRPGSWQLYATTCRECPAGCGMHVWHRDGRVTKAEGNPEHPVNRGGLCPRGQASLQGLYDPDRMQRVLYREKGRPEQQQSWEEAFAAISARLAAGGRVAVLSSLQSGALAEVLHGFAAAFGSDRVLFYEAFNHEPVKAAHQQLFGRPVVPTYHLEQCDLIVSFAADFLESWISPVTFARALADGRTYRGGTSLSRMVYVGPRLSMTAANADQYLQVPPGWERVVAATMLKIMLDQGWARQDISWARPAIEALVAEAGPVPWIPQDTLVQLTREFCTSHASVALSGPLAATSQLATDTALLVALLNYGAGRIGQTVDLSRPHALSASAREAELELFFASLDRNDLLFIYDTNPAYSRFGAKAQLAKAGLVVYLGTQVDETAELAHWFLPVDYPLEAWGDYEPNPGIHSLLQPTLSRLYDTRAPGDIFLELARRTGRPLSRAGSGNSGANFATWVRERFSSLVGHDTWDAALAAGGDWKSAAVPSHTPVPVARPAALSFAPLPQRSRNADQAELVLWSSIMLYDGRLANRGWLQEAPDPLTFFLWGNWIDLHPKQAAALGISEGDLVELSSAAGKLRAPARVTAEVSEGAVAVAMGQGHWALGRNARGIGANAFALTGGRTDGSLFGSCRIRKVASASPETLIPTALSQDQHQREILKWVPLSKLSAMQPGEGEPLILPLPEGYRPDKDMYPKREYTTHRWAMVIDLQRCIGCGACSVACYAENNIPVVGRQRVADGREMAWLRVAPYRKSDQPGRASWLPLLCQHCDAAPCEPVCPVFAAMHNEEGLNAQIYNRCIGTRYCSNNCPYKVRRFNWVNIRWQAPLDLQLNPEVTVRSRGVMEKCTFCVQRIRLAEYQAQREGRKIKDGEIQPACAQSCPARVFTFGDLLDPDARVTLLTRLDPRRYHLLEDLNTKPAVTFLRRIENDVKG</sequence>
<organism evidence="11 12">
    <name type="scientific">Geomonas silvestris</name>
    <dbReference type="NCBI Taxonomy" id="2740184"/>
    <lineage>
        <taxon>Bacteria</taxon>
        <taxon>Pseudomonadati</taxon>
        <taxon>Thermodesulfobacteriota</taxon>
        <taxon>Desulfuromonadia</taxon>
        <taxon>Geobacterales</taxon>
        <taxon>Geobacteraceae</taxon>
        <taxon>Geomonas</taxon>
    </lineage>
</organism>
<dbReference type="Pfam" id="PF12797">
    <property type="entry name" value="Fer4_2"/>
    <property type="match status" value="1"/>
</dbReference>
<dbReference type="AlphaFoldDB" id="A0A6V8MFU6"/>
<dbReference type="InterPro" id="IPR009010">
    <property type="entry name" value="Asp_de-COase-like_dom_sf"/>
</dbReference>
<keyword evidence="4" id="KW-0004">4Fe-4S</keyword>
<gene>
    <name evidence="11" type="ORF">GMST_12050</name>
</gene>
<dbReference type="SMART" id="SM00926">
    <property type="entry name" value="Molybdop_Fe4S4"/>
    <property type="match status" value="1"/>
</dbReference>
<evidence type="ECO:0000256" key="3">
    <source>
        <dbReference type="ARBA" id="ARBA00010312"/>
    </source>
</evidence>
<evidence type="ECO:0000256" key="5">
    <source>
        <dbReference type="ARBA" id="ARBA00022723"/>
    </source>
</evidence>
<feature type="domain" description="4Fe-4S Mo/W bis-MGD-type" evidence="10">
    <location>
        <begin position="47"/>
        <end position="103"/>
    </location>
</feature>
<evidence type="ECO:0000313" key="12">
    <source>
        <dbReference type="Proteomes" id="UP000556026"/>
    </source>
</evidence>
<dbReference type="Pfam" id="PF13247">
    <property type="entry name" value="Fer4_11"/>
    <property type="match status" value="1"/>
</dbReference>
<dbReference type="Gene3D" id="2.20.25.90">
    <property type="entry name" value="ADC-like domains"/>
    <property type="match status" value="1"/>
</dbReference>
<dbReference type="InterPro" id="IPR006963">
    <property type="entry name" value="Mopterin_OxRdtase_4Fe-4S_dom"/>
</dbReference>
<evidence type="ECO:0000256" key="2">
    <source>
        <dbReference type="ARBA" id="ARBA00004196"/>
    </source>
</evidence>
<dbReference type="PROSITE" id="PS51379">
    <property type="entry name" value="4FE4S_FER_2"/>
    <property type="match status" value="1"/>
</dbReference>
<keyword evidence="6" id="KW-0560">Oxidoreductase</keyword>
<comment type="cofactor">
    <cofactor evidence="1">
        <name>[4Fe-4S] cluster</name>
        <dbReference type="ChEBI" id="CHEBI:49883"/>
    </cofactor>
</comment>
<dbReference type="PROSITE" id="PS00932">
    <property type="entry name" value="MOLYBDOPTERIN_PROK_3"/>
    <property type="match status" value="1"/>
</dbReference>
<dbReference type="InterPro" id="IPR017896">
    <property type="entry name" value="4Fe4S_Fe-S-bd"/>
</dbReference>
<dbReference type="Pfam" id="PF01568">
    <property type="entry name" value="Molydop_binding"/>
    <property type="match status" value="1"/>
</dbReference>
<dbReference type="SUPFAM" id="SSF50692">
    <property type="entry name" value="ADC-like"/>
    <property type="match status" value="1"/>
</dbReference>
<keyword evidence="8" id="KW-0411">Iron-sulfur</keyword>
<dbReference type="EMBL" id="BLXX01000002">
    <property type="protein sequence ID" value="GFO58880.1"/>
    <property type="molecule type" value="Genomic_DNA"/>
</dbReference>
<keyword evidence="5" id="KW-0479">Metal-binding</keyword>
<name>A0A6V8MFU6_9BACT</name>
<keyword evidence="12" id="KW-1185">Reference proteome</keyword>
<evidence type="ECO:0000313" key="11">
    <source>
        <dbReference type="EMBL" id="GFO58880.1"/>
    </source>
</evidence>
<comment type="subcellular location">
    <subcellularLocation>
        <location evidence="2">Cell envelope</location>
    </subcellularLocation>
</comment>
<evidence type="ECO:0000256" key="7">
    <source>
        <dbReference type="ARBA" id="ARBA00023004"/>
    </source>
</evidence>
<dbReference type="GO" id="GO:0016491">
    <property type="term" value="F:oxidoreductase activity"/>
    <property type="evidence" value="ECO:0007669"/>
    <property type="project" value="UniProtKB-KW"/>
</dbReference>
<dbReference type="SUPFAM" id="SSF54862">
    <property type="entry name" value="4Fe-4S ferredoxins"/>
    <property type="match status" value="1"/>
</dbReference>
<evidence type="ECO:0000256" key="6">
    <source>
        <dbReference type="ARBA" id="ARBA00023002"/>
    </source>
</evidence>
<dbReference type="Gene3D" id="3.30.70.20">
    <property type="match status" value="2"/>
</dbReference>
<evidence type="ECO:0000256" key="8">
    <source>
        <dbReference type="ARBA" id="ARBA00023014"/>
    </source>
</evidence>
<dbReference type="PROSITE" id="PS51669">
    <property type="entry name" value="4FE4S_MOW_BIS_MGD"/>
    <property type="match status" value="1"/>
</dbReference>
<evidence type="ECO:0000259" key="10">
    <source>
        <dbReference type="PROSITE" id="PS51669"/>
    </source>
</evidence>
<dbReference type="Gene3D" id="3.40.228.10">
    <property type="entry name" value="Dimethylsulfoxide Reductase, domain 2"/>
    <property type="match status" value="1"/>
</dbReference>
<accession>A0A6V8MFU6</accession>
<comment type="caution">
    <text evidence="11">The sequence shown here is derived from an EMBL/GenBank/DDBJ whole genome shotgun (WGS) entry which is preliminary data.</text>
</comment>
<comment type="similarity">
    <text evidence="3">Belongs to the prokaryotic molybdopterin-containing oxidoreductase family.</text>
</comment>
<dbReference type="InterPro" id="IPR006656">
    <property type="entry name" value="Mopterin_OxRdtase"/>
</dbReference>
<dbReference type="SUPFAM" id="SSF53706">
    <property type="entry name" value="Formate dehydrogenase/DMSO reductase, domains 1-3"/>
    <property type="match status" value="1"/>
</dbReference>
<reference evidence="12" key="1">
    <citation type="submission" date="2020-06" db="EMBL/GenBank/DDBJ databases">
        <title>Draft genomic sequence of Geomonas sp. Red330.</title>
        <authorList>
            <person name="Itoh H."/>
            <person name="Zhenxing X."/>
            <person name="Ushijima N."/>
            <person name="Masuda Y."/>
            <person name="Shiratori Y."/>
            <person name="Senoo K."/>
        </authorList>
    </citation>
    <scope>NUCLEOTIDE SEQUENCE [LARGE SCALE GENOMIC DNA]</scope>
    <source>
        <strain evidence="12">Red330</strain>
    </source>
</reference>
<dbReference type="InterPro" id="IPR006655">
    <property type="entry name" value="Mopterin_OxRdtase_prok_CS"/>
</dbReference>
<dbReference type="InterPro" id="IPR006657">
    <property type="entry name" value="MoPterin_dinucl-bd_dom"/>
</dbReference>
<dbReference type="Pfam" id="PF04879">
    <property type="entry name" value="Molybdop_Fe4S4"/>
    <property type="match status" value="1"/>
</dbReference>
<protein>
    <submittedName>
        <fullName evidence="11">Fe-S-cluster-containing hydrogenase</fullName>
    </submittedName>
</protein>